<sequence length="158" mass="18311">HMSRKDFRHNFSPFFYLLYLDRGGAFLAFVPQTVLMTIISVKYGRVNDLSFCLFCETYVFVTFNKVCTSQYFVWYLCLLPAALPKLKLSVRNGLLLLAMWAGGQALWLAQAYYLEFEGKPLFLNVWVAALILLAVNTFILCFVMFSYSSQVLKKHKQK</sequence>
<keyword evidence="10 13" id="KW-0472">Membrane</keyword>
<evidence type="ECO:0000256" key="9">
    <source>
        <dbReference type="ARBA" id="ARBA00022989"/>
    </source>
</evidence>
<dbReference type="GO" id="GO:1990529">
    <property type="term" value="C:glycosylphosphatidylinositol-mannosyltransferase I complex"/>
    <property type="evidence" value="ECO:0007669"/>
    <property type="project" value="TreeGrafter"/>
</dbReference>
<protein>
    <recommendedName>
        <fullName evidence="12 13">GPI alpha-1,4-mannosyltransferase I, catalytic subunit</fullName>
        <ecNumber evidence="13">2.4.1.-</ecNumber>
    </recommendedName>
    <alternativeName>
        <fullName evidence="13">GPI mannosyltransferase I</fullName>
    </alternativeName>
</protein>
<keyword evidence="4 13" id="KW-0337">GPI-anchor biosynthesis</keyword>
<feature type="non-terminal residue" evidence="14">
    <location>
        <position position="1"/>
    </location>
</feature>
<dbReference type="EC" id="2.4.1.-" evidence="13"/>
<dbReference type="GO" id="GO:0051751">
    <property type="term" value="F:alpha-1,4-mannosyltransferase activity"/>
    <property type="evidence" value="ECO:0007669"/>
    <property type="project" value="InterPro"/>
</dbReference>
<reference evidence="14" key="1">
    <citation type="submission" date="2016-03" db="EMBL/GenBank/DDBJ databases">
        <title>Gut transcriptome analysis on engorged females of Ornithodoros mimon (Acari: Argasidae) and phylogenetic inferences of soft ticks.</title>
        <authorList>
            <person name="Landulfo G.A."/>
            <person name="Giovanni D."/>
            <person name="Carvalho E."/>
            <person name="Junqueira-de-Azevedo I."/>
            <person name="Patane J."/>
            <person name="Mendoca R."/>
            <person name="Barros-Battesti D."/>
        </authorList>
    </citation>
    <scope>NUCLEOTIDE SEQUENCE</scope>
    <source>
        <strain evidence="14">Females</strain>
        <tissue evidence="14">Gut</tissue>
    </source>
</reference>
<dbReference type="InterPro" id="IPR007704">
    <property type="entry name" value="PIG-M"/>
</dbReference>
<evidence type="ECO:0000256" key="3">
    <source>
        <dbReference type="ARBA" id="ARBA00011071"/>
    </source>
</evidence>
<comment type="similarity">
    <text evidence="3 13">Belongs to the PIGM family.</text>
</comment>
<evidence type="ECO:0000256" key="11">
    <source>
        <dbReference type="ARBA" id="ARBA00093408"/>
    </source>
</evidence>
<feature type="transmembrane region" description="Helical" evidence="13">
    <location>
        <begin position="94"/>
        <end position="113"/>
    </location>
</feature>
<evidence type="ECO:0000256" key="12">
    <source>
        <dbReference type="ARBA" id="ARBA00093608"/>
    </source>
</evidence>
<evidence type="ECO:0000256" key="4">
    <source>
        <dbReference type="ARBA" id="ARBA00022502"/>
    </source>
</evidence>
<dbReference type="Pfam" id="PF05007">
    <property type="entry name" value="Mannosyl_trans"/>
    <property type="match status" value="1"/>
</dbReference>
<comment type="subcellular location">
    <subcellularLocation>
        <location evidence="1 13">Endoplasmic reticulum membrane</location>
        <topology evidence="1 13">Multi-pass membrane protein</topology>
    </subcellularLocation>
</comment>
<comment type="caution">
    <text evidence="13">Lacks conserved residue(s) required for the propagation of feature annotation.</text>
</comment>
<evidence type="ECO:0000256" key="5">
    <source>
        <dbReference type="ARBA" id="ARBA00022676"/>
    </source>
</evidence>
<dbReference type="PANTHER" id="PTHR12886:SF0">
    <property type="entry name" value="GPI MANNOSYLTRANSFERASE 1"/>
    <property type="match status" value="1"/>
</dbReference>
<keyword evidence="7 13" id="KW-0812">Transmembrane</keyword>
<dbReference type="AlphaFoldDB" id="A0A147B7B4"/>
<evidence type="ECO:0000256" key="8">
    <source>
        <dbReference type="ARBA" id="ARBA00022824"/>
    </source>
</evidence>
<organism evidence="14">
    <name type="scientific">Alectorobius mimon</name>
    <dbReference type="NCBI Taxonomy" id="360319"/>
    <lineage>
        <taxon>Eukaryota</taxon>
        <taxon>Metazoa</taxon>
        <taxon>Ecdysozoa</taxon>
        <taxon>Arthropoda</taxon>
        <taxon>Chelicerata</taxon>
        <taxon>Arachnida</taxon>
        <taxon>Acari</taxon>
        <taxon>Parasitiformes</taxon>
        <taxon>Ixodida</taxon>
        <taxon>Ixodoidea</taxon>
        <taxon>Argasidae</taxon>
        <taxon>Ornithodorinae</taxon>
        <taxon>Alectorobius</taxon>
    </lineage>
</organism>
<feature type="transmembrane region" description="Helical" evidence="13">
    <location>
        <begin position="125"/>
        <end position="148"/>
    </location>
</feature>
<comment type="pathway">
    <text evidence="2 13">Glycolipid biosynthesis; glycosylphosphatidylinositol-anchor biosynthesis.</text>
</comment>
<evidence type="ECO:0000256" key="10">
    <source>
        <dbReference type="ARBA" id="ARBA00023136"/>
    </source>
</evidence>
<comment type="function">
    <text evidence="11 13">Catalytic subunit of the glycosylphosphatidylinositol-mannosyltransferase I complex which catalyzes the transfer of the first mannose, via an alpha-1,4 bond from a dolichol-phosphate-mannose (Dol-P-Man) to the glucosaminyl acyl phosphatidylinositol (GlcN-(acyl)PI) intermediate to generate alpha-D-Man-(1-&gt;4)-alpha-D-GlcN-(1-&gt;6)-(1-radyl,2-acyl-sn-glycero-3-phospho)-2-acyl-inositol and participates in the sixth step of the glycosylphosphatidylinositol-anchor biosynthesis.</text>
</comment>
<evidence type="ECO:0000313" key="14">
    <source>
        <dbReference type="EMBL" id="JAR86325.1"/>
    </source>
</evidence>
<evidence type="ECO:0000256" key="2">
    <source>
        <dbReference type="ARBA" id="ARBA00004687"/>
    </source>
</evidence>
<evidence type="ECO:0000256" key="6">
    <source>
        <dbReference type="ARBA" id="ARBA00022679"/>
    </source>
</evidence>
<evidence type="ECO:0000256" key="1">
    <source>
        <dbReference type="ARBA" id="ARBA00004477"/>
    </source>
</evidence>
<keyword evidence="6 13" id="KW-0808">Transferase</keyword>
<keyword evidence="8 13" id="KW-0256">Endoplasmic reticulum</keyword>
<dbReference type="PANTHER" id="PTHR12886">
    <property type="entry name" value="PIG-M MANNOSYLTRANSFERASE"/>
    <property type="match status" value="1"/>
</dbReference>
<name>A0A147B7B4_9ACAR</name>
<dbReference type="UniPathway" id="UPA00196"/>
<keyword evidence="9 13" id="KW-1133">Transmembrane helix</keyword>
<proteinExistence type="inferred from homology"/>
<keyword evidence="5 13" id="KW-0328">Glycosyltransferase</keyword>
<dbReference type="EMBL" id="GEIB01002209">
    <property type="protein sequence ID" value="JAR86325.1"/>
    <property type="molecule type" value="Transcribed_RNA"/>
</dbReference>
<evidence type="ECO:0000256" key="7">
    <source>
        <dbReference type="ARBA" id="ARBA00022692"/>
    </source>
</evidence>
<dbReference type="GO" id="GO:0004376">
    <property type="term" value="F:GPI mannosyltransferase activity"/>
    <property type="evidence" value="ECO:0007669"/>
    <property type="project" value="InterPro"/>
</dbReference>
<dbReference type="GO" id="GO:0005789">
    <property type="term" value="C:endoplasmic reticulum membrane"/>
    <property type="evidence" value="ECO:0007669"/>
    <property type="project" value="UniProtKB-SubCell"/>
</dbReference>
<accession>A0A147B7B4</accession>
<evidence type="ECO:0000256" key="13">
    <source>
        <dbReference type="RuleBase" id="RU365064"/>
    </source>
</evidence>
<dbReference type="GO" id="GO:0006506">
    <property type="term" value="P:GPI anchor biosynthetic process"/>
    <property type="evidence" value="ECO:0007669"/>
    <property type="project" value="UniProtKB-UniPathway"/>
</dbReference>